<comment type="caution">
    <text evidence="1">The sequence shown here is derived from an EMBL/GenBank/DDBJ whole genome shotgun (WGS) entry which is preliminary data.</text>
</comment>
<proteinExistence type="predicted"/>
<evidence type="ECO:0000313" key="2">
    <source>
        <dbReference type="Proteomes" id="UP001596997"/>
    </source>
</evidence>
<accession>A0ABW3I5C4</accession>
<dbReference type="EMBL" id="JBHTJM010000010">
    <property type="protein sequence ID" value="MFD0964730.1"/>
    <property type="molecule type" value="Genomic_DNA"/>
</dbReference>
<evidence type="ECO:0000313" key="1">
    <source>
        <dbReference type="EMBL" id="MFD0964730.1"/>
    </source>
</evidence>
<keyword evidence="2" id="KW-1185">Reference proteome</keyword>
<gene>
    <name evidence="1" type="ORF">ACFQ1O_12015</name>
</gene>
<protein>
    <submittedName>
        <fullName evidence="1">DUF6702 family protein</fullName>
    </submittedName>
</protein>
<sequence length="159" mass="18723">MKSFFLLLYCSTLFLHPLKMSFSRMTFGVNNYAIIETRLFLDDLSYHIGQKYRLKEPEFTTINSNGTKALQKYIHENFYILQGDKKVNLNIESLDFTKGKIALIIHLKSVTNIEPKKHYQINNTLLFDAFKKQENRLQINTPESQKKHFIFNINTPTLL</sequence>
<reference evidence="2" key="1">
    <citation type="journal article" date="2019" name="Int. J. Syst. Evol. Microbiol.">
        <title>The Global Catalogue of Microorganisms (GCM) 10K type strain sequencing project: providing services to taxonomists for standard genome sequencing and annotation.</title>
        <authorList>
            <consortium name="The Broad Institute Genomics Platform"/>
            <consortium name="The Broad Institute Genome Sequencing Center for Infectious Disease"/>
            <person name="Wu L."/>
            <person name="Ma J."/>
        </authorList>
    </citation>
    <scope>NUCLEOTIDE SEQUENCE [LARGE SCALE GENOMIC DNA]</scope>
    <source>
        <strain evidence="2">CCUG 62114</strain>
    </source>
</reference>
<organism evidence="1 2">
    <name type="scientific">Pseudofulvibacter geojedonensis</name>
    <dbReference type="NCBI Taxonomy" id="1123758"/>
    <lineage>
        <taxon>Bacteria</taxon>
        <taxon>Pseudomonadati</taxon>
        <taxon>Bacteroidota</taxon>
        <taxon>Flavobacteriia</taxon>
        <taxon>Flavobacteriales</taxon>
        <taxon>Flavobacteriaceae</taxon>
        <taxon>Pseudofulvibacter</taxon>
    </lineage>
</organism>
<dbReference type="Proteomes" id="UP001596997">
    <property type="component" value="Unassembled WGS sequence"/>
</dbReference>
<dbReference type="RefSeq" id="WP_377716279.1">
    <property type="nucleotide sequence ID" value="NZ_JBHTJM010000010.1"/>
</dbReference>
<dbReference type="Pfam" id="PF20420">
    <property type="entry name" value="DUF6702"/>
    <property type="match status" value="1"/>
</dbReference>
<name>A0ABW3I5C4_9FLAO</name>
<dbReference type="InterPro" id="IPR046525">
    <property type="entry name" value="DUF6702"/>
</dbReference>